<keyword evidence="2" id="KW-1185">Reference proteome</keyword>
<evidence type="ECO:0000313" key="2">
    <source>
        <dbReference type="Proteomes" id="UP000318288"/>
    </source>
</evidence>
<organism evidence="1 2">
    <name type="scientific">Rubripirellula tenax</name>
    <dbReference type="NCBI Taxonomy" id="2528015"/>
    <lineage>
        <taxon>Bacteria</taxon>
        <taxon>Pseudomonadati</taxon>
        <taxon>Planctomycetota</taxon>
        <taxon>Planctomycetia</taxon>
        <taxon>Pirellulales</taxon>
        <taxon>Pirellulaceae</taxon>
        <taxon>Rubripirellula</taxon>
    </lineage>
</organism>
<evidence type="ECO:0000313" key="1">
    <source>
        <dbReference type="EMBL" id="TWU59947.1"/>
    </source>
</evidence>
<proteinExistence type="predicted"/>
<comment type="caution">
    <text evidence="1">The sequence shown here is derived from an EMBL/GenBank/DDBJ whole genome shotgun (WGS) entry which is preliminary data.</text>
</comment>
<gene>
    <name evidence="1" type="ORF">Poly51_02200</name>
</gene>
<dbReference type="OrthoDB" id="282301at2"/>
<reference evidence="1 2" key="1">
    <citation type="submission" date="2019-02" db="EMBL/GenBank/DDBJ databases">
        <title>Deep-cultivation of Planctomycetes and their phenomic and genomic characterization uncovers novel biology.</title>
        <authorList>
            <person name="Wiegand S."/>
            <person name="Jogler M."/>
            <person name="Boedeker C."/>
            <person name="Pinto D."/>
            <person name="Vollmers J."/>
            <person name="Rivas-Marin E."/>
            <person name="Kohn T."/>
            <person name="Peeters S.H."/>
            <person name="Heuer A."/>
            <person name="Rast P."/>
            <person name="Oberbeckmann S."/>
            <person name="Bunk B."/>
            <person name="Jeske O."/>
            <person name="Meyerdierks A."/>
            <person name="Storesund J.E."/>
            <person name="Kallscheuer N."/>
            <person name="Luecker S."/>
            <person name="Lage O.M."/>
            <person name="Pohl T."/>
            <person name="Merkel B.J."/>
            <person name="Hornburger P."/>
            <person name="Mueller R.-W."/>
            <person name="Bruemmer F."/>
            <person name="Labrenz M."/>
            <person name="Spormann A.M."/>
            <person name="Op Den Camp H."/>
            <person name="Overmann J."/>
            <person name="Amann R."/>
            <person name="Jetten M.S.M."/>
            <person name="Mascher T."/>
            <person name="Medema M.H."/>
            <person name="Devos D.P."/>
            <person name="Kaster A.-K."/>
            <person name="Ovreas L."/>
            <person name="Rohde M."/>
            <person name="Galperin M.Y."/>
            <person name="Jogler C."/>
        </authorList>
    </citation>
    <scope>NUCLEOTIDE SEQUENCE [LARGE SCALE GENOMIC DNA]</scope>
    <source>
        <strain evidence="1 2">Poly51</strain>
    </source>
</reference>
<dbReference type="RefSeq" id="WP_146453505.1">
    <property type="nucleotide sequence ID" value="NZ_SJPW01000001.1"/>
</dbReference>
<name>A0A5C6FIP3_9BACT</name>
<sequence length="176" mass="20580">MKQRFGDRSTFAIELGKSNDASPDLRTVDVYADGRWLTCDDNVVYLPQFIGSLNDDLDWAMTPVGDKRDTPPFPERSPVENHREMLQLAIDDNDLHLFHRFMDWGPTADNVSMHLFRVDGTAHMPFSFWRESHHDPKELDTVYCARLSVDDLRVTLHRAAWRLMWDWYADRKIRGG</sequence>
<dbReference type="EMBL" id="SJPW01000001">
    <property type="protein sequence ID" value="TWU59947.1"/>
    <property type="molecule type" value="Genomic_DNA"/>
</dbReference>
<dbReference type="AlphaFoldDB" id="A0A5C6FIP3"/>
<protein>
    <submittedName>
        <fullName evidence="1">Uncharacterized protein</fullName>
    </submittedName>
</protein>
<dbReference type="Proteomes" id="UP000318288">
    <property type="component" value="Unassembled WGS sequence"/>
</dbReference>
<accession>A0A5C6FIP3</accession>